<dbReference type="EMBL" id="CP126216">
    <property type="protein sequence ID" value="WIA17932.1"/>
    <property type="molecule type" value="Genomic_DNA"/>
</dbReference>
<proteinExistence type="predicted"/>
<evidence type="ECO:0000313" key="3">
    <source>
        <dbReference type="Proteomes" id="UP001244341"/>
    </source>
</evidence>
<sequence>MDTNSRSRKQPLCACCFGAPQVEDEQAVAQQQHQQADKQAQPLTAAAVTAHAKAIAAADASPDFVMPMPEKLQTAVRENRKSTDQALMSPKHHQVVPPDMPNIKPLMAMSLARPYTDPDWFAAMSALEKVQKVQQARALQQLRAHHAHATARHSSISGITNDDDTEAWYDARSATMSDSSVAFISDAEREEVARLAHEMEETEHAQGQLTVSVVRELEPATPNCVPNPPLLFAEKHWKYIPVNTKPFLFYWERDPLRSSPFPLPIDEQMKLNSLFQKTHQSIPGMWLREVGSQLLLHAQPTLLAIPGIVNYTEYYNKDQSPSHWTLRRDIKIGKTMGQMFMTTDGVLIFRVFTMGMFSKTIEWVGEDYTRLEDNGETIVTRQLCKMHHNDSVGTQFLVGRKIGTQPPRRGSHSGH</sequence>
<organism evidence="2 3">
    <name type="scientific">Tetradesmus obliquus</name>
    <name type="common">Green alga</name>
    <name type="synonym">Acutodesmus obliquus</name>
    <dbReference type="NCBI Taxonomy" id="3088"/>
    <lineage>
        <taxon>Eukaryota</taxon>
        <taxon>Viridiplantae</taxon>
        <taxon>Chlorophyta</taxon>
        <taxon>core chlorophytes</taxon>
        <taxon>Chlorophyceae</taxon>
        <taxon>CS clade</taxon>
        <taxon>Sphaeropleales</taxon>
        <taxon>Scenedesmaceae</taxon>
        <taxon>Tetradesmus</taxon>
    </lineage>
</organism>
<reference evidence="2 3" key="1">
    <citation type="submission" date="2023-05" db="EMBL/GenBank/DDBJ databases">
        <title>A 100% complete, gapless, phased diploid assembly of the Scenedesmus obliquus UTEX 3031 genome.</title>
        <authorList>
            <person name="Biondi T.C."/>
            <person name="Hanschen E.R."/>
            <person name="Kwon T."/>
            <person name="Eng W."/>
            <person name="Kruse C.P.S."/>
            <person name="Koehler S.I."/>
            <person name="Kunde Y."/>
            <person name="Gleasner C.D."/>
            <person name="You Mak K.T."/>
            <person name="Polle J."/>
            <person name="Hovde B.T."/>
            <person name="Starkenburg S.R."/>
        </authorList>
    </citation>
    <scope>NUCLEOTIDE SEQUENCE [LARGE SCALE GENOMIC DNA]</scope>
    <source>
        <strain evidence="2 3">DOE0152z</strain>
    </source>
</reference>
<feature type="region of interest" description="Disordered" evidence="1">
    <location>
        <begin position="76"/>
        <end position="100"/>
    </location>
</feature>
<gene>
    <name evidence="2" type="ORF">OEZ85_009425</name>
</gene>
<keyword evidence="3" id="KW-1185">Reference proteome</keyword>
<dbReference type="Proteomes" id="UP001244341">
    <property type="component" value="Chromosome 9b"/>
</dbReference>
<name>A0ABY8U8Y4_TETOB</name>
<accession>A0ABY8U8Y4</accession>
<evidence type="ECO:0000256" key="1">
    <source>
        <dbReference type="SAM" id="MobiDB-lite"/>
    </source>
</evidence>
<evidence type="ECO:0000313" key="2">
    <source>
        <dbReference type="EMBL" id="WIA17932.1"/>
    </source>
</evidence>
<protein>
    <submittedName>
        <fullName evidence="2">Uncharacterized protein</fullName>
    </submittedName>
</protein>